<accession>U5JBY8</accession>
<evidence type="ECO:0000256" key="4">
    <source>
        <dbReference type="ARBA" id="ARBA00004563"/>
    </source>
</evidence>
<keyword evidence="16 32" id="KW-0732">Signal</keyword>
<dbReference type="GO" id="GO:0005198">
    <property type="term" value="F:structural molecule activity"/>
    <property type="evidence" value="ECO:0007669"/>
    <property type="project" value="UniProtKB-UniRule"/>
</dbReference>
<evidence type="ECO:0000259" key="36">
    <source>
        <dbReference type="Pfam" id="PF00517"/>
    </source>
</evidence>
<feature type="region of interest" description="Fusion peptide" evidence="32">
    <location>
        <begin position="500"/>
        <end position="520"/>
    </location>
</feature>
<evidence type="ECO:0000256" key="1">
    <source>
        <dbReference type="ARBA" id="ARBA00004402"/>
    </source>
</evidence>
<sequence>MTVMGTLRNYQQWWIWGILGFWMLMICNGGNLWVTVYYGVPVWKEAKTTLFCASDAKAYEKEVHNIWATHACVPTDPNPQELILENVTETFNMWKNDMVDQMHKDIISLWDQSLQPCVKLTPLCVTLNCTNATYTNSTNSTLDDPERKNCSFNVTTELRDKKKKENALFYRLDIVPLNENSNSSSNFSTYRLINCNTSVITQACPKVTFDPIPIHYCAPAGYAILKCNNKTFNGTGPCNNVSTVQCTHGIKPVVSTQLLLNGSLAEKEIIIRSGNLTDNVKTIIVHLNESVEIECTRPGNNTRNSIRIGPGQSFYATEKIIGDIRQAHCNISGGIWNKTLQGVKEKLKEHFPNKTIEFKPSSGGDLEITTHSFNCRGEFFYCNTSNLFNSSIPNSTITLQCRIKQIINMWQEVGRAMYAPPIAGNITCKSNITGLLLTRDGGTDNNNTNTNNTETFRPGGGDMRDNWRSELYKYKVVEIKPLGIAPTKAKRRVVEREKRAVGIGAVLLGFLGAAGSTMGAASITLTVQARQLLSGIVQQQNNLLRAIEAQQHMLQLTVWGIKQLQARVLALERYLQDQQLLGLWGCSGKLICTTAVSWNSSWTNKNYSDIWGNMTWMQWDKEISNYTDLIYRLLEQSQNQQEKNEEDLLALDSWNNLWNWFDITKWLWYIKIFIMIVGGLIGLRIIFAVFSIVNRVRQGYSPLSLQTLTPNPREPDRLGRIEEEGGEQDRDRSIRLVSGFLPLIWDDLRNLCLFSYHRLRDLILIAVRAVELLGRSSLRGLQRGWEALKYLGGLVQYWGLELKRSAISLLDFLAITVAEGTDRIIEAAQRVFRAIRNIPTRIRQGSEAALL</sequence>
<feature type="region of interest" description="Immunosuppression" evidence="32">
    <location>
        <begin position="562"/>
        <end position="580"/>
    </location>
</feature>
<evidence type="ECO:0000256" key="2">
    <source>
        <dbReference type="ARBA" id="ARBA00004433"/>
    </source>
</evidence>
<evidence type="ECO:0000256" key="20">
    <source>
        <dbReference type="ARBA" id="ARBA00022879"/>
    </source>
</evidence>
<keyword evidence="7 32" id="KW-1168">Fusion of virus membrane with host membrane</keyword>
<feature type="topological domain" description="Cytoplasmic" evidence="32">
    <location>
        <begin position="694"/>
        <end position="851"/>
    </location>
</feature>
<keyword evidence="24 32" id="KW-0175">Coiled coil</keyword>
<evidence type="ECO:0000256" key="33">
    <source>
        <dbReference type="RuleBase" id="RU363095"/>
    </source>
</evidence>
<evidence type="ECO:0000256" key="23">
    <source>
        <dbReference type="ARBA" id="ARBA00023046"/>
    </source>
</evidence>
<keyword evidence="18 32" id="KW-0946">Virion</keyword>
<protein>
    <recommendedName>
        <fullName evidence="32">Envelope glycoprotein gp160</fullName>
    </recommendedName>
    <alternativeName>
        <fullName evidence="32">Env polyprotein</fullName>
    </alternativeName>
    <component>
        <recommendedName>
            <fullName evidence="32">Surface protein gp120</fullName>
            <shortName evidence="32">SU</shortName>
        </recommendedName>
        <alternativeName>
            <fullName evidence="32">Glycoprotein 120</fullName>
            <shortName evidence="32">gp120</shortName>
        </alternativeName>
    </component>
    <component>
        <recommendedName>
            <fullName evidence="32">Transmembrane protein gp41</fullName>
            <shortName evidence="32">TM</shortName>
        </recommendedName>
        <alternativeName>
            <fullName evidence="32">Glycoprotein 41</fullName>
            <shortName evidence="32">gp41</shortName>
        </alternativeName>
    </component>
</protein>
<keyword evidence="30 32" id="KW-0449">Lipoprotein</keyword>
<evidence type="ECO:0000256" key="7">
    <source>
        <dbReference type="ARBA" id="ARBA00022506"/>
    </source>
</evidence>
<comment type="PTM">
    <text evidence="32">Highly glycosylated by host. The high number of glycan on the protein is reffered to as 'glycan shield' because it contributes to hide protein sequence from adaptive immune system.</text>
</comment>
<feature type="chain" id="PRO_5023249841" description="Envelope glycoprotein gp160" evidence="32">
    <location>
        <begin position="31"/>
        <end position="851"/>
    </location>
</feature>
<feature type="short sequence motif" description="Di-leucine internalization motif" evidence="32">
    <location>
        <begin position="850"/>
        <end position="851"/>
    </location>
</feature>
<comment type="caution">
    <text evidence="32 33">Lacks conserved residue(s) required for the propagation of feature annotation.</text>
</comment>
<feature type="transmembrane region" description="Helical" evidence="33">
    <location>
        <begin position="500"/>
        <end position="523"/>
    </location>
</feature>
<feature type="short sequence motif" description="YXXL motif; contains endocytosis signal" evidence="32">
    <location>
        <begin position="700"/>
        <end position="703"/>
    </location>
</feature>
<keyword evidence="25 32" id="KW-0472">Membrane</keyword>
<dbReference type="Gene3D" id="1.10.287.210">
    <property type="match status" value="1"/>
</dbReference>
<dbReference type="GO" id="GO:0020002">
    <property type="term" value="C:host cell plasma membrane"/>
    <property type="evidence" value="ECO:0007669"/>
    <property type="project" value="UniProtKB-SubCell"/>
</dbReference>
<keyword evidence="14 32" id="KW-0812">Transmembrane</keyword>
<keyword evidence="28 32" id="KW-0325">Glycoprotein</keyword>
<dbReference type="InterPro" id="IPR000777">
    <property type="entry name" value="HIV1_Gp120"/>
</dbReference>
<dbReference type="SUPFAM" id="SSF58069">
    <property type="entry name" value="Virus ectodomain"/>
    <property type="match status" value="1"/>
</dbReference>
<organismHost>
    <name type="scientific">Homo sapiens</name>
    <name type="common">Human</name>
    <dbReference type="NCBI Taxonomy" id="9606"/>
</organismHost>
<feature type="region of interest" description="CD4-binding loop" evidence="32">
    <location>
        <begin position="361"/>
        <end position="371"/>
    </location>
</feature>
<evidence type="ECO:0000256" key="29">
    <source>
        <dbReference type="ARBA" id="ARBA00023280"/>
    </source>
</evidence>
<feature type="region of interest" description="MPER; binding to GalCer" evidence="32">
    <location>
        <begin position="650"/>
        <end position="671"/>
    </location>
</feature>
<feature type="coiled-coil region" evidence="32">
    <location>
        <begin position="621"/>
        <end position="655"/>
    </location>
</feature>
<dbReference type="InterPro" id="IPR036377">
    <property type="entry name" value="Gp120_core_sf"/>
</dbReference>
<dbReference type="FunFam" id="2.170.40.20:FF:000003">
    <property type="entry name" value="Envelope glycoprotein gp160"/>
    <property type="match status" value="1"/>
</dbReference>
<gene>
    <name evidence="32 37" type="primary">env</name>
</gene>
<feature type="region of interest" description="Disordered" evidence="34">
    <location>
        <begin position="443"/>
        <end position="462"/>
    </location>
</feature>
<comment type="miscellaneous">
    <text evidence="32">Inhibitors targeting HIV-1 viral envelope proteins are used as antiretroviral drugs. Attachment of virions to the cell surface via non-specific interactions and CD4 binding can be blocked by inhibitors that include cyanovirin-N, cyclotriazadisulfonamide analogs, PRO 2000, TNX 355 and PRO 542. In addition, BMS 806 can block CD4-induced conformational changes. Env interactions with the coreceptor molecules can be targeted by CCR5 antagonists including SCH-D, maraviroc (UK 427857) and aplaviroc (GW 873140), and the CXCR4 antagonist AMD 070. Fusion of viral and cellular membranes can be inhibited by peptides such as enfuvirtide and tifuvirtide (T 1249). Resistance to inhibitors associated with mutations in Env are observed. Most of the time, single mutations confer only a modest reduction in drug susceptibility. Combination of several mutations is usually required to develop a high-level drug resistance.</text>
</comment>
<comment type="subcellular location">
    <molecule>Transmembrane protein gp41</molecule>
    <subcellularLocation>
        <location evidence="32">Virion membrane</location>
        <topology evidence="32">Single-pass type I membrane protein</topology>
    </subcellularLocation>
    <subcellularLocation>
        <location evidence="32">Host cell membrane</location>
        <topology evidence="32">Single-pass type I membrane protein</topology>
    </subcellularLocation>
    <subcellularLocation>
        <location evidence="32">Host endosome membrane</location>
        <topology evidence="32">Single-pass type I membrane protein</topology>
    </subcellularLocation>
    <text evidence="32">It is probably concentrated at the site of budding and incorporated into the virions possibly by contacts between the cytoplasmic tail of Env and the N-terminus of Gag.</text>
</comment>
<keyword evidence="9 32" id="KW-1032">Host cell membrane</keyword>
<keyword evidence="23 32" id="KW-1039">Host endosome</keyword>
<dbReference type="GO" id="GO:0039654">
    <property type="term" value="P:fusion of virus membrane with host endosome membrane"/>
    <property type="evidence" value="ECO:0007669"/>
    <property type="project" value="UniProtKB-UniRule"/>
</dbReference>
<evidence type="ECO:0000256" key="10">
    <source>
        <dbReference type="ARBA" id="ARBA00022570"/>
    </source>
</evidence>
<evidence type="ECO:0000256" key="12">
    <source>
        <dbReference type="ARBA" id="ARBA00022595"/>
    </source>
</evidence>
<comment type="similarity">
    <text evidence="32">Belongs to the HIV-1 env protein family.</text>
</comment>
<evidence type="ECO:0000256" key="14">
    <source>
        <dbReference type="ARBA" id="ARBA00022692"/>
    </source>
</evidence>
<evidence type="ECO:0000256" key="11">
    <source>
        <dbReference type="ARBA" id="ARBA00022581"/>
    </source>
</evidence>
<feature type="site" description="Cleavage; by host furin" evidence="32">
    <location>
        <begin position="499"/>
        <end position="500"/>
    </location>
</feature>
<comment type="domain">
    <text evidence="32">The YXXL motif is involved in determining the exact site of viral release at the surface of infected mononuclear cells and promotes endocytosis. YXXL and di-leucine endocytosis motifs interact directly or indirectly with the clathrin adapter complexes, opperate independently, and their activities are not additive.</text>
</comment>
<evidence type="ECO:0000256" key="5">
    <source>
        <dbReference type="ARBA" id="ARBA00004578"/>
    </source>
</evidence>
<dbReference type="Pfam" id="PF00516">
    <property type="entry name" value="GP120"/>
    <property type="match status" value="1"/>
</dbReference>
<evidence type="ECO:0000256" key="22">
    <source>
        <dbReference type="ARBA" id="ARBA00022989"/>
    </source>
</evidence>
<dbReference type="GO" id="GO:0016020">
    <property type="term" value="C:membrane"/>
    <property type="evidence" value="ECO:0007669"/>
    <property type="project" value="UniProtKB-UniRule"/>
</dbReference>
<dbReference type="Pfam" id="PF00517">
    <property type="entry name" value="GP41"/>
    <property type="match status" value="1"/>
</dbReference>
<evidence type="ECO:0000256" key="34">
    <source>
        <dbReference type="SAM" id="MobiDB-lite"/>
    </source>
</evidence>
<dbReference type="GO" id="GO:0019031">
    <property type="term" value="C:viral envelope"/>
    <property type="evidence" value="ECO:0007669"/>
    <property type="project" value="UniProtKB-KW"/>
</dbReference>
<keyword evidence="10 32" id="KW-1165">Clathrin-mediated endocytosis of virus by host</keyword>
<evidence type="ECO:0000256" key="6">
    <source>
        <dbReference type="ARBA" id="ARBA00004650"/>
    </source>
</evidence>
<evidence type="ECO:0000256" key="13">
    <source>
        <dbReference type="ARBA" id="ARBA00022685"/>
    </source>
</evidence>
<dbReference type="Gene3D" id="2.170.40.20">
    <property type="entry name" value="Human immunodeficiency virus 1, Gp160, envelope glycoprotein"/>
    <property type="match status" value="2"/>
</dbReference>
<dbReference type="GO" id="GO:1903911">
    <property type="term" value="P:positive regulation of receptor clustering"/>
    <property type="evidence" value="ECO:0007669"/>
    <property type="project" value="UniProtKB-UniRule"/>
</dbReference>
<keyword evidence="26 32" id="KW-0564">Palmitate</keyword>
<keyword evidence="29 32" id="KW-0899">Viral immunoevasion</keyword>
<dbReference type="GO" id="GO:0075512">
    <property type="term" value="P:clathrin-dependent endocytosis of virus by host cell"/>
    <property type="evidence" value="ECO:0007669"/>
    <property type="project" value="UniProtKB-UniRule"/>
</dbReference>
<keyword evidence="17 32" id="KW-1161">Viral attachment to host cell</keyword>
<evidence type="ECO:0000256" key="27">
    <source>
        <dbReference type="ARBA" id="ARBA00023157"/>
    </source>
</evidence>
<dbReference type="Gene3D" id="1.20.5.490">
    <property type="entry name" value="Single helix bin"/>
    <property type="match status" value="1"/>
</dbReference>
<feature type="chain" id="PRO_5023249843" description="Transmembrane protein gp41" evidence="32">
    <location>
        <begin position="500"/>
        <end position="851"/>
    </location>
</feature>
<comment type="PTM">
    <text evidence="32">Specific enzymatic cleavages in vivo yield mature proteins. Envelope glycoproteins are synthesized as a inactive precursor that is heavily N-glycosylated and processed likely by host cell furin in the Golgi to yield the mature SU and TM proteins. The cleavage site between SU and TM requires the minimal sequence [KR]-X-[KR]-R. About 2 of the 9 disulfide bonds of gp41 are reduced by P4HB/PDI, following binding to CD4 receptor.</text>
</comment>
<keyword evidence="13 32" id="KW-0165">Cleavage on pair of basic residues</keyword>
<comment type="subcellular location">
    <subcellularLocation>
        <location evidence="3">Host cell membrane</location>
        <topology evidence="3">Peripheral membrane protein</topology>
    </subcellularLocation>
    <subcellularLocation>
        <location evidence="1">Host cell membrane</location>
        <topology evidence="1">Single-pass type I membrane protein</topology>
    </subcellularLocation>
    <subcellularLocation>
        <location evidence="2">Host endosome membrane</location>
        <topology evidence="2">Peripheral membrane protein</topology>
    </subcellularLocation>
    <subcellularLocation>
        <location evidence="5">Host endosome membrane</location>
        <topology evidence="5">Single-pass type I membrane protein</topology>
    </subcellularLocation>
    <subcellularLocation>
        <location evidence="6">Virion membrane</location>
        <topology evidence="6">Peripheral membrane protein</topology>
    </subcellularLocation>
    <subcellularLocation>
        <location evidence="4">Virion membrane</location>
        <topology evidence="4">Single-pass type I membrane protein</topology>
    </subcellularLocation>
</comment>
<evidence type="ECO:0000259" key="35">
    <source>
        <dbReference type="Pfam" id="PF00516"/>
    </source>
</evidence>
<evidence type="ECO:0000256" key="16">
    <source>
        <dbReference type="ARBA" id="ARBA00022729"/>
    </source>
</evidence>
<evidence type="ECO:0000256" key="9">
    <source>
        <dbReference type="ARBA" id="ARBA00022511"/>
    </source>
</evidence>
<feature type="domain" description="Retroviral envelope protein GP41-like" evidence="36">
    <location>
        <begin position="518"/>
        <end position="708"/>
    </location>
</feature>
<dbReference type="CDD" id="cd09909">
    <property type="entry name" value="HIV-1-like_HR1-HR2"/>
    <property type="match status" value="1"/>
</dbReference>
<evidence type="ECO:0000256" key="26">
    <source>
        <dbReference type="ARBA" id="ARBA00023139"/>
    </source>
</evidence>
<keyword evidence="31 32" id="KW-1160">Virus entry into host cell</keyword>
<comment type="miscellaneous">
    <text evidence="32">HIV-1 lineages are divided in three main groups, M (for Major), O (for Outlier), and N (for New, or Non-M, Non-O). The vast majority of strains found worldwide belong to the group M. Group O seems to be endemic to and largely confined to Cameroon and neighboring countries in West Central Africa, where these viruses represent a small minority of HIV-1 strains. The group N is represented by a limited number of isolates from Cameroonian persons. The group M is further subdivided in 9 clades or subtypes (A to D, F to H, J and K).</text>
</comment>
<dbReference type="GO" id="GO:0055036">
    <property type="term" value="C:virion membrane"/>
    <property type="evidence" value="ECO:0007669"/>
    <property type="project" value="UniProtKB-SubCell"/>
</dbReference>
<comment type="function">
    <text evidence="32">Surface protein gp120: Attaches the virus to the host lymphoid cell by binding to the primary receptor CD4. This interaction induces a structural rearrangement creating a high affinity binding site for a chemokine coreceptor like CXCR4 and/or CCR5. Acts as a ligand for CD209/DC-SIGN and CLEC4M/DC-SIGNR, which are respectively found on dendritic cells (DCs), and on endothelial cells of liver sinusoids and lymph node sinuses. These interactions allow capture of viral particles at mucosal surfaces by these cells and subsequent transmission to permissive cells. HIV subverts the migration properties of dendritic cells to gain access to CD4+ T-cells in lymph nodes. Virus transmission to permissive T-cells occurs either in trans (without DCs infection, through viral capture and transmission), or in cis (following DCs productive infection, through the usual CD4-gp120 interaction), thereby inducing a robust infection. In trans infection, bound virions remain infectious over days and it is proposed that they are not degraded, but protected in non-lysosomal acidic organelles within the DCs close to the cell membrane thus contributing to the viral infectious potential during DCs' migration from the periphery to the lymphoid tissues. On arrival at lymphoid tissues, intact virions recycle back to DCs' cell surface allowing virus transmission to CD4+ T-cells.</text>
</comment>
<evidence type="ECO:0000313" key="37">
    <source>
        <dbReference type="EMBL" id="AGK82625.1"/>
    </source>
</evidence>
<comment type="domain">
    <text evidence="32">Some of the most genetically diverse regions of the viral genome are present in Env. They are called variable regions 1 through 5 (V1 through V5). Coreceptor usage of gp120 is determined mainly by the primary structure of the third variable region (V3) in the outer domain of gp120. The sequence of V3 determines which coreceptor, CCR5 and/or CXCR4 (corresponding to R5/macrophage, X4/T cell and R5X4/T cell and macrophage tropism), is used to trigger the fusion potential of the Env complex, and hence which cells the virus can infect. Binding to CCR5 involves a region adjacent in addition to V3.</text>
</comment>
<comment type="PTM">
    <text evidence="32">Palmitoylation of the transmembrane protein and of Env polyprotein (prior to its proteolytic cleavage) is essential for their association with host cell membrane lipid rafts. Palmitoylation is therefore required for envelope trafficking to classical lipid rafts, but not for viral replication.</text>
</comment>
<dbReference type="EMBL" id="KC634168">
    <property type="protein sequence ID" value="AGK82625.1"/>
    <property type="molecule type" value="Genomic_RNA"/>
</dbReference>
<dbReference type="FunFam" id="1.10.287.210:FF:000001">
    <property type="entry name" value="Envelope glycoprotein gp160"/>
    <property type="match status" value="1"/>
</dbReference>
<keyword evidence="19 32" id="KW-1043">Host membrane</keyword>
<evidence type="ECO:0000256" key="31">
    <source>
        <dbReference type="ARBA" id="ARBA00023296"/>
    </source>
</evidence>
<evidence type="ECO:0000256" key="17">
    <source>
        <dbReference type="ARBA" id="ARBA00022804"/>
    </source>
</evidence>
<dbReference type="GO" id="GO:0019064">
    <property type="term" value="P:fusion of virus membrane with host plasma membrane"/>
    <property type="evidence" value="ECO:0007669"/>
    <property type="project" value="UniProtKB-UniRule"/>
</dbReference>
<feature type="disulfide bond" evidence="32">
    <location>
        <begin position="52"/>
        <end position="72"/>
    </location>
</feature>
<name>U5JBY8_HV1</name>
<feature type="transmembrane region" description="Helical" evidence="33">
    <location>
        <begin position="13"/>
        <end position="40"/>
    </location>
</feature>
<dbReference type="SUPFAM" id="SSF56502">
    <property type="entry name" value="gp120 core"/>
    <property type="match status" value="2"/>
</dbReference>
<evidence type="ECO:0000256" key="25">
    <source>
        <dbReference type="ARBA" id="ARBA00023136"/>
    </source>
</evidence>
<dbReference type="GO" id="GO:0052031">
    <property type="term" value="P:symbiont-mediated perturbation of host defense response"/>
    <property type="evidence" value="ECO:0007669"/>
    <property type="project" value="UniProtKB-UniRule"/>
</dbReference>
<evidence type="ECO:0000256" key="15">
    <source>
        <dbReference type="ARBA" id="ARBA00022703"/>
    </source>
</evidence>
<evidence type="ECO:0000256" key="8">
    <source>
        <dbReference type="ARBA" id="ARBA00022510"/>
    </source>
</evidence>
<comment type="domain">
    <text evidence="32">The CD4-binding region is targeted by the antibody b12.</text>
</comment>
<dbReference type="InterPro" id="IPR000328">
    <property type="entry name" value="GP41-like"/>
</dbReference>
<dbReference type="FunFam" id="2.170.40.20:FF:000004">
    <property type="entry name" value="Envelope glycoprotein gp160"/>
    <property type="match status" value="1"/>
</dbReference>
<keyword evidence="21 32" id="KW-1164">Virus endocytosis by host</keyword>
<proteinExistence type="inferred from homology"/>
<dbReference type="GO" id="GO:0044175">
    <property type="term" value="C:host cell endosome membrane"/>
    <property type="evidence" value="ECO:0007669"/>
    <property type="project" value="UniProtKB-SubCell"/>
</dbReference>
<comment type="subcellular location">
    <molecule>Surface protein gp120</molecule>
    <subcellularLocation>
        <location evidence="32">Virion membrane</location>
        <topology evidence="32">Peripheral membrane protein</topology>
    </subcellularLocation>
    <subcellularLocation>
        <location evidence="32">Host cell membrane</location>
        <topology evidence="32">Peripheral membrane protein</topology>
    </subcellularLocation>
    <subcellularLocation>
        <location evidence="32">Host endosome membrane</location>
        <topology evidence="32">Single-pass type I membrane protein</topology>
    </subcellularLocation>
    <text evidence="32">The surface protein is not anchored to the viral envelope, but associates with the extravirion surface through its binding to TM. It is probably concentrated at the site of budding and incorporated into the virions possibly by contacts between the cytoplasmic tail of Env and the N-terminus of Gag.</text>
</comment>
<comment type="function">
    <text evidence="32">Transmembrane protein gp41: Acts as a class I viral fusion protein. Under the current model, the protein has at least 3 conformational states: pre-fusion native state, pre-hairpin intermediate state, and post-fusion hairpin state. During fusion of viral and target intracellular membranes, the coiled coil regions (heptad repeats) assume a trimer-of-hairpins structure, positioning the fusion peptide in close proximity to the C-terminal region of the ectodomain. The formation of this structure appears to drive apposition and subsequent fusion of viral and target cell membranes. Complete fusion occurs in host cell endosomes and is dynamin-dependent, however some lipid transfer might occur at the plasma membrane. The virus undergoes clathrin-dependent internalization long before endosomal fusion, thus minimizing the surface exposure of conserved viral epitopes during fusion and reducing the efficacy of inhibitors targeting these epitopes. Membranes fusion leads to delivery of the nucleocapsid into the cytoplasm.</text>
</comment>
<dbReference type="InterPro" id="IPR037527">
    <property type="entry name" value="Gp160"/>
</dbReference>
<feature type="lipid moiety-binding region" description="S-palmitoyl cysteine; by host" evidence="32">
    <location>
        <position position="752"/>
    </location>
</feature>
<dbReference type="HAMAP" id="MF_04083">
    <property type="entry name" value="HIV_ENV"/>
    <property type="match status" value="1"/>
</dbReference>
<comment type="domain">
    <text evidence="32">The membrane proximal external region (MPER) present in gp41 is a tryptophan-rich region recognized by the antibodies 2F5, Z13, and 4E10. MPER seems to play a role in fusion.</text>
</comment>
<dbReference type="GO" id="GO:0019062">
    <property type="term" value="P:virion attachment to host cell"/>
    <property type="evidence" value="ECO:0007669"/>
    <property type="project" value="UniProtKB-UniRule"/>
</dbReference>
<reference evidence="37" key="1">
    <citation type="journal article" date="2013" name="PLoS ONE">
        <title>HIV-1 Transmission during Early Antiretroviral Therapy: Evaluation of Two HIV-1 Transmission Events in the HPTN 052 Prevention Study.</title>
        <authorList>
            <person name="Ping L.H."/>
            <person name="Jabara C.B."/>
            <person name="Rodrigo A.G."/>
            <person name="Hudelson S.E."/>
            <person name="Piwowar-Manning E."/>
            <person name="Wang L."/>
            <person name="Eshleman S.H."/>
            <person name="Cohen M.S."/>
            <person name="Swanstrom R."/>
        </authorList>
    </citation>
    <scope>NUCLEOTIDE SEQUENCE</scope>
    <source>
        <strain evidence="37">052_2899_I_C3</strain>
    </source>
</reference>
<feature type="disulfide bond" evidence="32">
    <location>
        <begin position="586"/>
        <end position="592"/>
    </location>
</feature>
<comment type="domain">
    <text evidence="32 33">The 17 amino acids long immunosuppressive region is present in many retroviral envelope proteins. Synthetic peptides derived from this relatively conserved sequence inhibit immune function in vitro and in vivo.</text>
</comment>
<feature type="disulfide bond" evidence="32">
    <location>
        <begin position="227"/>
        <end position="238"/>
    </location>
</feature>
<keyword evidence="12 32" id="KW-1162">Viral penetration into host cytoplasm</keyword>
<dbReference type="GO" id="GO:1903908">
    <property type="term" value="P:positive regulation of plasma membrane raft polarization"/>
    <property type="evidence" value="ECO:0007669"/>
    <property type="project" value="UniProtKB-UniRule"/>
</dbReference>
<dbReference type="GO" id="GO:0019082">
    <property type="term" value="P:viral protein processing"/>
    <property type="evidence" value="ECO:0007669"/>
    <property type="project" value="UniProtKB-UniRule"/>
</dbReference>
<feature type="domain" description="Human immunodeficiency virus 1 envelope glycoprotein Gp120" evidence="35">
    <location>
        <begin position="134"/>
        <end position="499"/>
    </location>
</feature>
<keyword evidence="27 32" id="KW-1015">Disulfide bond</keyword>
<keyword evidence="22 32" id="KW-1133">Transmembrane helix</keyword>
<evidence type="ECO:0000256" key="18">
    <source>
        <dbReference type="ARBA" id="ARBA00022844"/>
    </source>
</evidence>
<evidence type="ECO:0000256" key="21">
    <source>
        <dbReference type="ARBA" id="ARBA00022890"/>
    </source>
</evidence>
<reference evidence="37" key="2">
    <citation type="submission" date="2013-02" db="EMBL/GenBank/DDBJ databases">
        <authorList>
            <person name="Ping L.-H."/>
            <person name="Jabara C."/>
            <person name="Rodrigo A."/>
            <person name="Hudelson S."/>
            <person name="Piwowar-Manning E."/>
            <person name="Wang L."/>
            <person name="Eshleman S."/>
            <person name="Cohen M."/>
            <person name="Swanstrom R."/>
        </authorList>
    </citation>
    <scope>NUCLEOTIDE SEQUENCE</scope>
    <source>
        <strain evidence="37">052_2899_I_C3</strain>
    </source>
</reference>
<keyword evidence="15 32" id="KW-0053">Apoptosis</keyword>
<evidence type="ECO:0000256" key="28">
    <source>
        <dbReference type="ARBA" id="ARBA00023180"/>
    </source>
</evidence>
<feature type="disulfide bond" evidence="32">
    <location>
        <begin position="217"/>
        <end position="246"/>
    </location>
</feature>
<evidence type="ECO:0000256" key="30">
    <source>
        <dbReference type="ARBA" id="ARBA00023288"/>
    </source>
</evidence>
<evidence type="ECO:0000256" key="24">
    <source>
        <dbReference type="ARBA" id="ARBA00023054"/>
    </source>
</evidence>
<comment type="subunit">
    <text evidence="32">The mature envelope protein (Env) consists of a homotrimer of non-covalently associated gp120-gp41 heterodimers. The resulting complex protrudes from the virus surface as a spike. There seems to be as few as 10 spikes on the average virion. Surface protein gp120 interacts with host CD4, CCR5 and CXCR4. Gp120 also interacts with the C-type lectins CD209/DC-SIGN and CLEC4M/DC-SIGNR (collectively referred to as DC-SIGN(R)). Gp120 and gp41 interact with GalCer. Gp120 interacts with host ITGA4/ITGB7 complex; on CD4+ T-cells, this interaction results in rapid activation of integrin ITGAL/LFA-1, which facilitates efficient cell-to-cell spreading of HIV-1. Gp120 interacts with cell-associated heparan sulfate; this interaction increases virus infectivity on permissive cells and may be involved in infection of CD4- cells.</text>
</comment>
<evidence type="ECO:0000256" key="3">
    <source>
        <dbReference type="ARBA" id="ARBA00004505"/>
    </source>
</evidence>
<keyword evidence="8 32" id="KW-1170">Fusion of virus membrane with host endosomal membrane</keyword>
<dbReference type="FunFam" id="1.20.5.490:FF:000001">
    <property type="entry name" value="Envelope glycoprotein gp160"/>
    <property type="match status" value="1"/>
</dbReference>
<organism evidence="37">
    <name type="scientific">Human immunodeficiency virus type 1</name>
    <name type="common">HIV-1</name>
    <dbReference type="NCBI Taxonomy" id="11676"/>
    <lineage>
        <taxon>Viruses</taxon>
        <taxon>Riboviria</taxon>
        <taxon>Pararnavirae</taxon>
        <taxon>Artverviricota</taxon>
        <taxon>Revtraviricetes</taxon>
        <taxon>Ortervirales</taxon>
        <taxon>Retroviridae</taxon>
        <taxon>Orthoretrovirinae</taxon>
        <taxon>Lentivirus</taxon>
        <taxon>Lentivirus humimdef1</taxon>
    </lineage>
</organism>
<feature type="compositionally biased region" description="Low complexity" evidence="34">
    <location>
        <begin position="443"/>
        <end position="455"/>
    </location>
</feature>
<keyword evidence="11 32" id="KW-0945">Host-virus interaction</keyword>
<feature type="transmembrane region" description="Helical" evidence="33">
    <location>
        <begin position="666"/>
        <end position="693"/>
    </location>
</feature>
<evidence type="ECO:0000256" key="32">
    <source>
        <dbReference type="HAMAP-Rule" id="MF_04083"/>
    </source>
</evidence>
<evidence type="ECO:0000256" key="19">
    <source>
        <dbReference type="ARBA" id="ARBA00022870"/>
    </source>
</evidence>
<keyword evidence="20 32" id="KW-0261">Viral envelope protein</keyword>
<comment type="function">
    <text evidence="32">Envelope glycoprotein gp160: Oligomerizes in the host endoplasmic reticulum into predominantly trimers. In a second time, gp160 transits in the host Golgi, where glycosylation is completed. The precursor is then proteolytically cleaved in the trans-Golgi and thereby activated by cellular furin or furin-like proteases to produce gp120 and gp41.</text>
</comment>